<reference evidence="1" key="1">
    <citation type="submission" date="2016-11" db="EMBL/GenBank/DDBJ databases">
        <title>The genome of Nicotiana attenuata.</title>
        <authorList>
            <person name="Xu S."/>
            <person name="Brockmoeller T."/>
            <person name="Gaquerel E."/>
            <person name="Navarro A."/>
            <person name="Kuhl H."/>
            <person name="Gase K."/>
            <person name="Ling Z."/>
            <person name="Zhou W."/>
            <person name="Kreitzer C."/>
            <person name="Stanke M."/>
            <person name="Tang H."/>
            <person name="Lyons E."/>
            <person name="Pandey P."/>
            <person name="Pandey S.P."/>
            <person name="Timmermann B."/>
            <person name="Baldwin I.T."/>
        </authorList>
    </citation>
    <scope>NUCLEOTIDE SEQUENCE [LARGE SCALE GENOMIC DNA]</scope>
    <source>
        <strain evidence="1">UT</strain>
    </source>
</reference>
<comment type="caution">
    <text evidence="1">The sequence shown here is derived from an EMBL/GenBank/DDBJ whole genome shotgun (WGS) entry which is preliminary data.</text>
</comment>
<name>A0A314KKG7_NICAT</name>
<dbReference type="Proteomes" id="UP000187609">
    <property type="component" value="Unassembled WGS sequence"/>
</dbReference>
<accession>A0A314KKG7</accession>
<dbReference type="Gramene" id="OIT29855">
    <property type="protein sequence ID" value="OIT29855"/>
    <property type="gene ID" value="A4A49_26976"/>
</dbReference>
<evidence type="ECO:0000313" key="1">
    <source>
        <dbReference type="EMBL" id="OIT29855.1"/>
    </source>
</evidence>
<organism evidence="1 2">
    <name type="scientific">Nicotiana attenuata</name>
    <name type="common">Coyote tobacco</name>
    <dbReference type="NCBI Taxonomy" id="49451"/>
    <lineage>
        <taxon>Eukaryota</taxon>
        <taxon>Viridiplantae</taxon>
        <taxon>Streptophyta</taxon>
        <taxon>Embryophyta</taxon>
        <taxon>Tracheophyta</taxon>
        <taxon>Spermatophyta</taxon>
        <taxon>Magnoliopsida</taxon>
        <taxon>eudicotyledons</taxon>
        <taxon>Gunneridae</taxon>
        <taxon>Pentapetalae</taxon>
        <taxon>asterids</taxon>
        <taxon>lamiids</taxon>
        <taxon>Solanales</taxon>
        <taxon>Solanaceae</taxon>
        <taxon>Nicotianoideae</taxon>
        <taxon>Nicotianeae</taxon>
        <taxon>Nicotiana</taxon>
    </lineage>
</organism>
<protein>
    <submittedName>
        <fullName evidence="1">Uncharacterized protein</fullName>
    </submittedName>
</protein>
<keyword evidence="2" id="KW-1185">Reference proteome</keyword>
<dbReference type="AlphaFoldDB" id="A0A314KKG7"/>
<dbReference type="EMBL" id="MJEQ01001668">
    <property type="protein sequence ID" value="OIT29855.1"/>
    <property type="molecule type" value="Genomic_DNA"/>
</dbReference>
<sequence length="69" mass="7706">MAVALFGDCRRILTGEGEAATEKEQRWGVLSFWCSCYSISGLCVREWLALWLAGDDDRWLMGLVGYGVS</sequence>
<gene>
    <name evidence="1" type="ORF">A4A49_26976</name>
</gene>
<proteinExistence type="predicted"/>
<evidence type="ECO:0000313" key="2">
    <source>
        <dbReference type="Proteomes" id="UP000187609"/>
    </source>
</evidence>